<accession>A0A391P9N8</accession>
<dbReference type="InterPro" id="IPR050902">
    <property type="entry name" value="ABC_Transporter_SBP"/>
</dbReference>
<evidence type="ECO:0000313" key="5">
    <source>
        <dbReference type="EMBL" id="GCA67668.1"/>
    </source>
</evidence>
<evidence type="ECO:0000313" key="6">
    <source>
        <dbReference type="Proteomes" id="UP000265643"/>
    </source>
</evidence>
<dbReference type="PANTHER" id="PTHR30535">
    <property type="entry name" value="VITAMIN B12-BINDING PROTEIN"/>
    <property type="match status" value="1"/>
</dbReference>
<dbReference type="PROSITE" id="PS50983">
    <property type="entry name" value="FE_B12_PBP"/>
    <property type="match status" value="1"/>
</dbReference>
<reference evidence="6" key="1">
    <citation type="submission" date="2018-09" db="EMBL/GenBank/DDBJ databases">
        <title>Draft Genome Sequence of Mediterraneibacter sp. KCTC 15684.</title>
        <authorList>
            <person name="Kim J.S."/>
            <person name="Han K.I."/>
            <person name="Suh M.K."/>
            <person name="Lee K.C."/>
            <person name="Eom M.K."/>
            <person name="Lee J.H."/>
            <person name="Park S.H."/>
            <person name="Kang S.W."/>
            <person name="Park J.E."/>
            <person name="Oh B.S."/>
            <person name="Yu S.Y."/>
            <person name="Choi S.H."/>
            <person name="Lee D.H."/>
            <person name="Yoon H."/>
            <person name="Kim B."/>
            <person name="Yang S.J."/>
            <person name="Lee J.S."/>
        </authorList>
    </citation>
    <scope>NUCLEOTIDE SEQUENCE [LARGE SCALE GENOMIC DNA]</scope>
    <source>
        <strain evidence="6">KCTC 15684</strain>
    </source>
</reference>
<sequence>MRKGKRAAAILLVLAFMLGLAGCGGSGTDTGTSGSGKENQAEHTQTETQTFTDSLGREVELPKEIEKVAPSGMMAQIMLYTLCPDRLCGLARDISVAEMEFVDQKYQDLPTFGNLYGSNANLNLESLMQAEPDVIIDIGEKKENMEQDLDGLQEQTGIPVIFIEATLPNMAEAYQTLGGLGLEPEQAKKLSAYCEETLSYAKEKAAQIPEKEKKTVYLAMGTSGLNTAAANSIHEDTLEMVGAVNVVEEEALGARAGEVSFEQLLVWQPDYIFADSTSLKEEILWDGLWQDLNAVQNEQIYVIPDRPYSFMNSPPSVNRVVGILWLGKMLYPDLYEVDVDEKIQEFYELFYHVKLSEDQLRNILNEN</sequence>
<feature type="chain" id="PRO_5039471548" evidence="3">
    <location>
        <begin position="22"/>
        <end position="367"/>
    </location>
</feature>
<dbReference type="AlphaFoldDB" id="A0A391P9N8"/>
<dbReference type="GO" id="GO:0071281">
    <property type="term" value="P:cellular response to iron ion"/>
    <property type="evidence" value="ECO:0007669"/>
    <property type="project" value="TreeGrafter"/>
</dbReference>
<dbReference type="Proteomes" id="UP000265643">
    <property type="component" value="Unassembled WGS sequence"/>
</dbReference>
<dbReference type="Gene3D" id="1.20.58.2180">
    <property type="match status" value="1"/>
</dbReference>
<dbReference type="PROSITE" id="PS51257">
    <property type="entry name" value="PROKAR_LIPOPROTEIN"/>
    <property type="match status" value="1"/>
</dbReference>
<dbReference type="EMBL" id="BHGK01000001">
    <property type="protein sequence ID" value="GCA67668.1"/>
    <property type="molecule type" value="Genomic_DNA"/>
</dbReference>
<dbReference type="SUPFAM" id="SSF53807">
    <property type="entry name" value="Helical backbone' metal receptor"/>
    <property type="match status" value="1"/>
</dbReference>
<evidence type="ECO:0000256" key="1">
    <source>
        <dbReference type="ARBA" id="ARBA00008814"/>
    </source>
</evidence>
<keyword evidence="6" id="KW-1185">Reference proteome</keyword>
<feature type="signal peptide" evidence="3">
    <location>
        <begin position="1"/>
        <end position="21"/>
    </location>
</feature>
<evidence type="ECO:0000256" key="3">
    <source>
        <dbReference type="SAM" id="SignalP"/>
    </source>
</evidence>
<gene>
    <name evidence="5" type="ORF">KGMB01110_21040</name>
</gene>
<dbReference type="Pfam" id="PF01497">
    <property type="entry name" value="Peripla_BP_2"/>
    <property type="match status" value="1"/>
</dbReference>
<dbReference type="InterPro" id="IPR002491">
    <property type="entry name" value="ABC_transptr_periplasmic_BD"/>
</dbReference>
<comment type="similarity">
    <text evidence="1">Belongs to the bacterial solute-binding protein 8 family.</text>
</comment>
<dbReference type="RefSeq" id="WP_119298274.1">
    <property type="nucleotide sequence ID" value="NZ_BHGK01000001.1"/>
</dbReference>
<protein>
    <submittedName>
        <fullName evidence="5">ABC transporter substrate-binding protein</fullName>
    </submittedName>
</protein>
<feature type="region of interest" description="Disordered" evidence="2">
    <location>
        <begin position="28"/>
        <end position="54"/>
    </location>
</feature>
<proteinExistence type="inferred from homology"/>
<evidence type="ECO:0000256" key="2">
    <source>
        <dbReference type="SAM" id="MobiDB-lite"/>
    </source>
</evidence>
<feature type="domain" description="Fe/B12 periplasmic-binding" evidence="4">
    <location>
        <begin position="66"/>
        <end position="334"/>
    </location>
</feature>
<organism evidence="5 6">
    <name type="scientific">Mediterraneibacter butyricigenes</name>
    <dbReference type="NCBI Taxonomy" id="2316025"/>
    <lineage>
        <taxon>Bacteria</taxon>
        <taxon>Bacillati</taxon>
        <taxon>Bacillota</taxon>
        <taxon>Clostridia</taxon>
        <taxon>Lachnospirales</taxon>
        <taxon>Lachnospiraceae</taxon>
        <taxon>Mediterraneibacter</taxon>
    </lineage>
</organism>
<name>A0A391P9N8_9FIRM</name>
<dbReference type="Gene3D" id="3.40.50.1980">
    <property type="entry name" value="Nitrogenase molybdenum iron protein domain"/>
    <property type="match status" value="2"/>
</dbReference>
<comment type="caution">
    <text evidence="5">The sequence shown here is derived from an EMBL/GenBank/DDBJ whole genome shotgun (WGS) entry which is preliminary data.</text>
</comment>
<dbReference type="PANTHER" id="PTHR30535:SF34">
    <property type="entry name" value="MOLYBDATE-BINDING PROTEIN MOLA"/>
    <property type="match status" value="1"/>
</dbReference>
<evidence type="ECO:0000259" key="4">
    <source>
        <dbReference type="PROSITE" id="PS50983"/>
    </source>
</evidence>
<keyword evidence="3" id="KW-0732">Signal</keyword>